<accession>A0A9D5JUE0</accession>
<evidence type="ECO:0000259" key="1">
    <source>
        <dbReference type="SMART" id="SM00849"/>
    </source>
</evidence>
<comment type="caution">
    <text evidence="2">The sequence shown here is derived from an EMBL/GenBank/DDBJ whole genome shotgun (WGS) entry which is preliminary data.</text>
</comment>
<organism evidence="2 3">
    <name type="scientific">candidate division KSB3 bacterium</name>
    <dbReference type="NCBI Taxonomy" id="2044937"/>
    <lineage>
        <taxon>Bacteria</taxon>
        <taxon>candidate division KSB3</taxon>
    </lineage>
</organism>
<dbReference type="InterPro" id="IPR036866">
    <property type="entry name" value="RibonucZ/Hydroxyglut_hydro"/>
</dbReference>
<dbReference type="Proteomes" id="UP000649604">
    <property type="component" value="Unassembled WGS sequence"/>
</dbReference>
<dbReference type="SUPFAM" id="SSF56281">
    <property type="entry name" value="Metallo-hydrolase/oxidoreductase"/>
    <property type="match status" value="1"/>
</dbReference>
<dbReference type="SMART" id="SM00849">
    <property type="entry name" value="Lactamase_B"/>
    <property type="match status" value="1"/>
</dbReference>
<dbReference type="EMBL" id="WJJP01000219">
    <property type="protein sequence ID" value="MBD3324335.1"/>
    <property type="molecule type" value="Genomic_DNA"/>
</dbReference>
<reference evidence="2" key="1">
    <citation type="submission" date="2019-11" db="EMBL/GenBank/DDBJ databases">
        <title>Microbial mats filling the niche in hypersaline microbial mats.</title>
        <authorList>
            <person name="Wong H.L."/>
            <person name="Macleod F.I."/>
            <person name="White R.A. III"/>
            <person name="Burns B.P."/>
        </authorList>
    </citation>
    <scope>NUCLEOTIDE SEQUENCE</scope>
    <source>
        <strain evidence="2">Rbin_158</strain>
    </source>
</reference>
<feature type="domain" description="Metallo-beta-lactamase" evidence="1">
    <location>
        <begin position="15"/>
        <end position="201"/>
    </location>
</feature>
<evidence type="ECO:0000313" key="2">
    <source>
        <dbReference type="EMBL" id="MBD3324335.1"/>
    </source>
</evidence>
<gene>
    <name evidence="2" type="ORF">GF339_07100</name>
</gene>
<evidence type="ECO:0000313" key="3">
    <source>
        <dbReference type="Proteomes" id="UP000649604"/>
    </source>
</evidence>
<name>A0A9D5JUE0_9BACT</name>
<dbReference type="PANTHER" id="PTHR42951">
    <property type="entry name" value="METALLO-BETA-LACTAMASE DOMAIN-CONTAINING"/>
    <property type="match status" value="1"/>
</dbReference>
<dbReference type="Gene3D" id="3.60.15.10">
    <property type="entry name" value="Ribonuclease Z/Hydroxyacylglutathione hydrolase-like"/>
    <property type="match status" value="1"/>
</dbReference>
<dbReference type="AlphaFoldDB" id="A0A9D5JUE0"/>
<sequence>MRELLPNVFTIADQGAYAYLLGEGDDVIAIDAGFTQTPDEQMFPGLERRQQRISQVLLTHGHADHYEGAQAIQARFDAPVAIHTLDAPLMRFAADGELRRKLSLAYPDLFAPPPPSPKAIDADQLLEDGDTIQAGNCRLRVVHTPGHSEGSVCFYEEHQRLLFTGDAVSGGFLHFYCDPEVVERSLERLRRLDVEHLFMAHEYPPLNQHVLTGSAIDEFFASSLNALRTSRTYRLDTLRDIYRHVLDTLRETGREMLPQELVPDLDHTTLIALLKLLERAARRGVGTPAFSG</sequence>
<proteinExistence type="predicted"/>
<dbReference type="Pfam" id="PF00753">
    <property type="entry name" value="Lactamase_B"/>
    <property type="match status" value="1"/>
</dbReference>
<dbReference type="InterPro" id="IPR050855">
    <property type="entry name" value="NDM-1-like"/>
</dbReference>
<protein>
    <submittedName>
        <fullName evidence="2">MBL fold metallo-hydrolase</fullName>
    </submittedName>
</protein>
<dbReference type="InterPro" id="IPR001279">
    <property type="entry name" value="Metallo-B-lactamas"/>
</dbReference>